<dbReference type="PANTHER" id="PTHR42852">
    <property type="entry name" value="THIOL:DISULFIDE INTERCHANGE PROTEIN DSBE"/>
    <property type="match status" value="1"/>
</dbReference>
<keyword evidence="4" id="KW-0676">Redox-active center</keyword>
<dbReference type="AlphaFoldDB" id="A0A847SH55"/>
<dbReference type="Proteomes" id="UP000552864">
    <property type="component" value="Unassembled WGS sequence"/>
</dbReference>
<dbReference type="InterPro" id="IPR050553">
    <property type="entry name" value="Thioredoxin_ResA/DsbE_sf"/>
</dbReference>
<reference evidence="6 7" key="1">
    <citation type="submission" date="2020-04" db="EMBL/GenBank/DDBJ databases">
        <authorList>
            <person name="Yin C."/>
        </authorList>
    </citation>
    <scope>NUCLEOTIDE SEQUENCE [LARGE SCALE GENOMIC DNA]</scope>
    <source>
        <strain evidence="6 7">Ak56</strain>
    </source>
</reference>
<dbReference type="Pfam" id="PF13905">
    <property type="entry name" value="Thioredoxin_8"/>
    <property type="match status" value="1"/>
</dbReference>
<feature type="domain" description="Thioredoxin" evidence="5">
    <location>
        <begin position="332"/>
        <end position="485"/>
    </location>
</feature>
<evidence type="ECO:0000313" key="6">
    <source>
        <dbReference type="EMBL" id="NLR78365.1"/>
    </source>
</evidence>
<keyword evidence="2" id="KW-0201">Cytochrome c-type biogenesis</keyword>
<gene>
    <name evidence="6" type="ORF">HGH91_07000</name>
</gene>
<comment type="subcellular location">
    <subcellularLocation>
        <location evidence="1">Cell envelope</location>
    </subcellularLocation>
</comment>
<keyword evidence="7" id="KW-1185">Reference proteome</keyword>
<dbReference type="SUPFAM" id="SSF52833">
    <property type="entry name" value="Thioredoxin-like"/>
    <property type="match status" value="1"/>
</dbReference>
<dbReference type="InterPro" id="IPR017937">
    <property type="entry name" value="Thioredoxin_CS"/>
</dbReference>
<evidence type="ECO:0000256" key="4">
    <source>
        <dbReference type="ARBA" id="ARBA00023284"/>
    </source>
</evidence>
<dbReference type="PROSITE" id="PS00194">
    <property type="entry name" value="THIOREDOXIN_1"/>
    <property type="match status" value="1"/>
</dbReference>
<evidence type="ECO:0000256" key="2">
    <source>
        <dbReference type="ARBA" id="ARBA00022748"/>
    </source>
</evidence>
<proteinExistence type="predicted"/>
<sequence length="485" mass="55713">MRRGFPGILLPIAVILLLSSCSKKTITFIGEHSLFTSNEFHRDSADKVDFLIESRKRIKRAQLVLRESQPTTIHTKDPVFFYPMGLILSWRIAYPGDIISVSENNYGSLIYHTSNKQRDAALFCTKLIDSCNFDLEKHLLGKYYAANTPSSPPKATTIAEIKQSLAILTVSRNNLVDSLAATYSLTRDFLDNKRYEIQADSLSKTYSLSKALLKPTKNRDEWWETCQSFIHDINTLPVKTGSFFYFRRCAEELLTYIAAERNINSELKTTADFTNKYHLINENFSGEARNYLLSDIIYQTLSKRLDIPSEYLHSYFKVCSNSQYKSEIKHKLRQKRKIDGIKRSTSRNDVLSIKTFKKSSIEDIINQEKGNIILLDLWASWCVPCREEIPFLKALEKEYSGKAIKFIKISLDKEIEKWENASQNEAFTDNNYLLLDINRSAIITQYKIETIPRFILLDKQGAVINADAPSPSDGKLKTLIDQLLK</sequence>
<organism evidence="6 7">
    <name type="scientific">Chitinophaga eiseniae</name>
    <dbReference type="NCBI Taxonomy" id="634771"/>
    <lineage>
        <taxon>Bacteria</taxon>
        <taxon>Pseudomonadati</taxon>
        <taxon>Bacteroidota</taxon>
        <taxon>Chitinophagia</taxon>
        <taxon>Chitinophagales</taxon>
        <taxon>Chitinophagaceae</taxon>
        <taxon>Chitinophaga</taxon>
    </lineage>
</organism>
<keyword evidence="3" id="KW-1015">Disulfide bond</keyword>
<evidence type="ECO:0000259" key="5">
    <source>
        <dbReference type="PROSITE" id="PS51352"/>
    </source>
</evidence>
<dbReference type="PROSITE" id="PS51352">
    <property type="entry name" value="THIOREDOXIN_2"/>
    <property type="match status" value="1"/>
</dbReference>
<dbReference type="CDD" id="cd02966">
    <property type="entry name" value="TlpA_like_family"/>
    <property type="match status" value="1"/>
</dbReference>
<evidence type="ECO:0000313" key="7">
    <source>
        <dbReference type="Proteomes" id="UP000552864"/>
    </source>
</evidence>
<dbReference type="EMBL" id="JABAHZ010000001">
    <property type="protein sequence ID" value="NLR78365.1"/>
    <property type="molecule type" value="Genomic_DNA"/>
</dbReference>
<dbReference type="InterPro" id="IPR013766">
    <property type="entry name" value="Thioredoxin_domain"/>
</dbReference>
<comment type="caution">
    <text evidence="6">The sequence shown here is derived from an EMBL/GenBank/DDBJ whole genome shotgun (WGS) entry which is preliminary data.</text>
</comment>
<protein>
    <submittedName>
        <fullName evidence="6">TlpA family protein disulfide reductase</fullName>
    </submittedName>
</protein>
<dbReference type="Gene3D" id="3.40.30.10">
    <property type="entry name" value="Glutaredoxin"/>
    <property type="match status" value="1"/>
</dbReference>
<dbReference type="InterPro" id="IPR012336">
    <property type="entry name" value="Thioredoxin-like_fold"/>
</dbReference>
<dbReference type="GO" id="GO:0030313">
    <property type="term" value="C:cell envelope"/>
    <property type="evidence" value="ECO:0007669"/>
    <property type="project" value="UniProtKB-SubCell"/>
</dbReference>
<accession>A0A847SH55</accession>
<dbReference type="InterPro" id="IPR036249">
    <property type="entry name" value="Thioredoxin-like_sf"/>
</dbReference>
<name>A0A847SH55_9BACT</name>
<dbReference type="PROSITE" id="PS51257">
    <property type="entry name" value="PROKAR_LIPOPROTEIN"/>
    <property type="match status" value="1"/>
</dbReference>
<evidence type="ECO:0000256" key="3">
    <source>
        <dbReference type="ARBA" id="ARBA00023157"/>
    </source>
</evidence>
<dbReference type="GO" id="GO:0017004">
    <property type="term" value="P:cytochrome complex assembly"/>
    <property type="evidence" value="ECO:0007669"/>
    <property type="project" value="UniProtKB-KW"/>
</dbReference>
<evidence type="ECO:0000256" key="1">
    <source>
        <dbReference type="ARBA" id="ARBA00004196"/>
    </source>
</evidence>
<dbReference type="PANTHER" id="PTHR42852:SF6">
    <property type="entry name" value="THIOL:DISULFIDE INTERCHANGE PROTEIN DSBE"/>
    <property type="match status" value="1"/>
</dbReference>
<dbReference type="RefSeq" id="WP_168737706.1">
    <property type="nucleotide sequence ID" value="NZ_JABAHZ010000001.1"/>
</dbReference>